<dbReference type="EMBL" id="BMAW01056763">
    <property type="protein sequence ID" value="GFT07631.1"/>
    <property type="molecule type" value="Genomic_DNA"/>
</dbReference>
<protein>
    <submittedName>
        <fullName evidence="2">Uncharacterized protein</fullName>
    </submittedName>
</protein>
<proteinExistence type="predicted"/>
<evidence type="ECO:0000313" key="2">
    <source>
        <dbReference type="EMBL" id="GFT07631.1"/>
    </source>
</evidence>
<feature type="region of interest" description="Disordered" evidence="1">
    <location>
        <begin position="41"/>
        <end position="91"/>
    </location>
</feature>
<accession>A0A8X6NCM5</accession>
<reference evidence="2" key="1">
    <citation type="submission" date="2020-08" db="EMBL/GenBank/DDBJ databases">
        <title>Multicomponent nature underlies the extraordinary mechanical properties of spider dragline silk.</title>
        <authorList>
            <person name="Kono N."/>
            <person name="Nakamura H."/>
            <person name="Mori M."/>
            <person name="Yoshida Y."/>
            <person name="Ohtoshi R."/>
            <person name="Malay A.D."/>
            <person name="Moran D.A.P."/>
            <person name="Tomita M."/>
            <person name="Numata K."/>
            <person name="Arakawa K."/>
        </authorList>
    </citation>
    <scope>NUCLEOTIDE SEQUENCE</scope>
</reference>
<name>A0A8X6NCM5_NEPPI</name>
<dbReference type="AlphaFoldDB" id="A0A8X6NCM5"/>
<gene>
    <name evidence="2" type="ORF">NPIL_255401</name>
</gene>
<keyword evidence="3" id="KW-1185">Reference proteome</keyword>
<dbReference type="Proteomes" id="UP000887013">
    <property type="component" value="Unassembled WGS sequence"/>
</dbReference>
<feature type="compositionally biased region" description="Polar residues" evidence="1">
    <location>
        <begin position="48"/>
        <end position="62"/>
    </location>
</feature>
<evidence type="ECO:0000313" key="3">
    <source>
        <dbReference type="Proteomes" id="UP000887013"/>
    </source>
</evidence>
<sequence>MDFLQKAGIVMNLKHCNWFYSDSPHRTYDFVKEVANPEDPDVPIGVYHTSTSRPHQDPSTKPLTPLRKRGKPRKSLLGSSPTWRQGKKKRL</sequence>
<evidence type="ECO:0000256" key="1">
    <source>
        <dbReference type="SAM" id="MobiDB-lite"/>
    </source>
</evidence>
<comment type="caution">
    <text evidence="2">The sequence shown here is derived from an EMBL/GenBank/DDBJ whole genome shotgun (WGS) entry which is preliminary data.</text>
</comment>
<organism evidence="2 3">
    <name type="scientific">Nephila pilipes</name>
    <name type="common">Giant wood spider</name>
    <name type="synonym">Nephila maculata</name>
    <dbReference type="NCBI Taxonomy" id="299642"/>
    <lineage>
        <taxon>Eukaryota</taxon>
        <taxon>Metazoa</taxon>
        <taxon>Ecdysozoa</taxon>
        <taxon>Arthropoda</taxon>
        <taxon>Chelicerata</taxon>
        <taxon>Arachnida</taxon>
        <taxon>Araneae</taxon>
        <taxon>Araneomorphae</taxon>
        <taxon>Entelegynae</taxon>
        <taxon>Araneoidea</taxon>
        <taxon>Nephilidae</taxon>
        <taxon>Nephila</taxon>
    </lineage>
</organism>